<accession>A0ABR4KSG8</accession>
<comment type="caution">
    <text evidence="2">The sequence shown here is derived from an EMBL/GenBank/DDBJ whole genome shotgun (WGS) entry which is preliminary data.</text>
</comment>
<reference evidence="2 3" key="1">
    <citation type="submission" date="2024-07" db="EMBL/GenBank/DDBJ databases">
        <title>Section-level genome sequencing and comparative genomics of Aspergillus sections Usti and Cavernicolus.</title>
        <authorList>
            <consortium name="Lawrence Berkeley National Laboratory"/>
            <person name="Nybo J.L."/>
            <person name="Vesth T.C."/>
            <person name="Theobald S."/>
            <person name="Frisvad J.C."/>
            <person name="Larsen T.O."/>
            <person name="Kjaerboelling I."/>
            <person name="Rothschild-Mancinelli K."/>
            <person name="Lyhne E.K."/>
            <person name="Kogle M.E."/>
            <person name="Barry K."/>
            <person name="Clum A."/>
            <person name="Na H."/>
            <person name="Ledsgaard L."/>
            <person name="Lin J."/>
            <person name="Lipzen A."/>
            <person name="Kuo A."/>
            <person name="Riley R."/>
            <person name="Mondo S."/>
            <person name="LaButti K."/>
            <person name="Haridas S."/>
            <person name="Pangalinan J."/>
            <person name="Salamov A.A."/>
            <person name="Simmons B.A."/>
            <person name="Magnuson J.K."/>
            <person name="Chen J."/>
            <person name="Drula E."/>
            <person name="Henrissat B."/>
            <person name="Wiebenga A."/>
            <person name="Lubbers R.J."/>
            <person name="Gomes A.C."/>
            <person name="Macurrencykelacurrency M.R."/>
            <person name="Stajich J."/>
            <person name="Grigoriev I.V."/>
            <person name="Mortensen U.H."/>
            <person name="De vries R.P."/>
            <person name="Baker S.E."/>
            <person name="Andersen M.R."/>
        </authorList>
    </citation>
    <scope>NUCLEOTIDE SEQUENCE [LARGE SCALE GENOMIC DNA]</scope>
    <source>
        <strain evidence="2 3">CBS 756.74</strain>
    </source>
</reference>
<dbReference type="Gene3D" id="3.40.30.40">
    <property type="entry name" value="Perfringolysin"/>
    <property type="match status" value="1"/>
</dbReference>
<evidence type="ECO:0000313" key="2">
    <source>
        <dbReference type="EMBL" id="KAL2855232.1"/>
    </source>
</evidence>
<dbReference type="InterPro" id="IPR020864">
    <property type="entry name" value="MACPF"/>
</dbReference>
<dbReference type="EMBL" id="JBFXLR010000010">
    <property type="protein sequence ID" value="KAL2855232.1"/>
    <property type="molecule type" value="Genomic_DNA"/>
</dbReference>
<dbReference type="PROSITE" id="PS51412">
    <property type="entry name" value="MACPF_2"/>
    <property type="match status" value="1"/>
</dbReference>
<dbReference type="Pfam" id="PF01823">
    <property type="entry name" value="MACPF"/>
    <property type="match status" value="1"/>
</dbReference>
<evidence type="ECO:0000313" key="3">
    <source>
        <dbReference type="Proteomes" id="UP001610444"/>
    </source>
</evidence>
<evidence type="ECO:0000259" key="1">
    <source>
        <dbReference type="PROSITE" id="PS51412"/>
    </source>
</evidence>
<feature type="domain" description="MACPF" evidence="1">
    <location>
        <begin position="1"/>
        <end position="263"/>
    </location>
</feature>
<proteinExistence type="predicted"/>
<organism evidence="2 3">
    <name type="scientific">Aspergillus pseudodeflectus</name>
    <dbReference type="NCBI Taxonomy" id="176178"/>
    <lineage>
        <taxon>Eukaryota</taxon>
        <taxon>Fungi</taxon>
        <taxon>Dikarya</taxon>
        <taxon>Ascomycota</taxon>
        <taxon>Pezizomycotina</taxon>
        <taxon>Eurotiomycetes</taxon>
        <taxon>Eurotiomycetidae</taxon>
        <taxon>Eurotiales</taxon>
        <taxon>Aspergillaceae</taxon>
        <taxon>Aspergillus</taxon>
        <taxon>Aspergillus subgen. Nidulantes</taxon>
    </lineage>
</organism>
<name>A0ABR4KSG8_9EURO</name>
<keyword evidence="3" id="KW-1185">Reference proteome</keyword>
<gene>
    <name evidence="2" type="ORF">BJX68DRAFT_264374</name>
</gene>
<dbReference type="Proteomes" id="UP001610444">
    <property type="component" value="Unassembled WGS sequence"/>
</dbReference>
<dbReference type="RefSeq" id="XP_070901888.1">
    <property type="nucleotide sequence ID" value="XM_071044945.1"/>
</dbReference>
<dbReference type="SMART" id="SM00457">
    <property type="entry name" value="MACPF"/>
    <property type="match status" value="1"/>
</dbReference>
<dbReference type="GeneID" id="98160109"/>
<protein>
    <submittedName>
        <fullName evidence="2">MAC/Perforin domain-containing protein</fullName>
    </submittedName>
</protein>
<sequence>MYTELGETKTHSLKVESGTELKDSLDADASASLGYAGFAATGSVKYSYQTALSASKYYAVLSTEHKSFLLKMKLTRGTVDIDDGVLEDAQDLPDWPDAKKPPTPEVYRKYRDFFEEWGTYVVRSCAFGARYQLKLESHMTDTKSKSEFQTHISAEYNGICSVKADVGVATSSEYQKYLKVRKFDVKVIGGDSRKNADLSSNPRDSDKLDAWENSISNATALPISLKVISLGDVVKECKDLDKEERKALGLKLNNALSYFNSFRIVQGSFITKNPTTASRTYELSVHGYPGMEIYGSGVKSHNYAGSVTKKTPTQLRLYSKCRVSSGNGKLPDEFATAVLAYIKILAPDPTSFDSPPFTRVEMSLPKDTSAQLQLTNGPTLKAKYDFDRNREDDPYQFILDSIFEPGDQEGVPGKSIAYY</sequence>